<dbReference type="InterPro" id="IPR029044">
    <property type="entry name" value="Nucleotide-diphossugar_trans"/>
</dbReference>
<name>A0A4R5M1J6_9BURK</name>
<accession>A0A4R5M1J6</accession>
<dbReference type="PANTHER" id="PTHR22916">
    <property type="entry name" value="GLYCOSYLTRANSFERASE"/>
    <property type="match status" value="1"/>
</dbReference>
<protein>
    <submittedName>
        <fullName evidence="2">Glycosyltransferase</fullName>
    </submittedName>
</protein>
<dbReference type="GO" id="GO:0016758">
    <property type="term" value="F:hexosyltransferase activity"/>
    <property type="evidence" value="ECO:0007669"/>
    <property type="project" value="UniProtKB-ARBA"/>
</dbReference>
<keyword evidence="2" id="KW-0808">Transferase</keyword>
<dbReference type="Pfam" id="PF00535">
    <property type="entry name" value="Glycos_transf_2"/>
    <property type="match status" value="1"/>
</dbReference>
<comment type="caution">
    <text evidence="2">The sequence shown here is derived from an EMBL/GenBank/DDBJ whole genome shotgun (WGS) entry which is preliminary data.</text>
</comment>
<dbReference type="InterPro" id="IPR001173">
    <property type="entry name" value="Glyco_trans_2-like"/>
</dbReference>
<dbReference type="Proteomes" id="UP000295722">
    <property type="component" value="Unassembled WGS sequence"/>
</dbReference>
<evidence type="ECO:0000259" key="1">
    <source>
        <dbReference type="Pfam" id="PF00535"/>
    </source>
</evidence>
<dbReference type="OrthoDB" id="9802649at2"/>
<feature type="domain" description="Glycosyltransferase 2-like" evidence="1">
    <location>
        <begin position="79"/>
        <end position="201"/>
    </location>
</feature>
<dbReference type="EMBL" id="SMRP01000023">
    <property type="protein sequence ID" value="TDG19196.1"/>
    <property type="molecule type" value="Genomic_DNA"/>
</dbReference>
<dbReference type="SUPFAM" id="SSF53448">
    <property type="entry name" value="Nucleotide-diphospho-sugar transferases"/>
    <property type="match status" value="1"/>
</dbReference>
<evidence type="ECO:0000313" key="3">
    <source>
        <dbReference type="Proteomes" id="UP000295722"/>
    </source>
</evidence>
<reference evidence="2 3" key="1">
    <citation type="submission" date="2019-03" db="EMBL/GenBank/DDBJ databases">
        <title>Paraburkholderia sp. 4M-K11, isolated from subtropical forest soil.</title>
        <authorList>
            <person name="Gao Z.-H."/>
            <person name="Qiu L.-H."/>
        </authorList>
    </citation>
    <scope>NUCLEOTIDE SEQUENCE [LARGE SCALE GENOMIC DNA]</scope>
    <source>
        <strain evidence="2 3">4M-K11</strain>
    </source>
</reference>
<gene>
    <name evidence="2" type="ORF">EYW47_31095</name>
</gene>
<evidence type="ECO:0000313" key="2">
    <source>
        <dbReference type="EMBL" id="TDG19196.1"/>
    </source>
</evidence>
<organism evidence="2 3">
    <name type="scientific">Paraburkholderia silviterrae</name>
    <dbReference type="NCBI Taxonomy" id="2528715"/>
    <lineage>
        <taxon>Bacteria</taxon>
        <taxon>Pseudomonadati</taxon>
        <taxon>Pseudomonadota</taxon>
        <taxon>Betaproteobacteria</taxon>
        <taxon>Burkholderiales</taxon>
        <taxon>Burkholderiaceae</taxon>
        <taxon>Paraburkholderia</taxon>
    </lineage>
</organism>
<proteinExistence type="predicted"/>
<sequence length="427" mass="48117">MTVTPTLLYNDMPIRWQCELRHIFAPPARVTTISSRRGHCVQGIYGRVRYRDAEDAQSSLPRLKDIRLTAGDRFMKSVSVAMATYNGGLYLREQLQSLAAQIRAPEELVVTDDVSTDDTLAILAEFSHTAPFPVRVYVNTQRLGYRANFMRVAGMCSSDIIAFCDQDDVWRPDKLQRCVDVLERTDALLVYHNAIVTDSALSPIGTLARFALANSYNPPLSIDPFMGANGFTLVFDRQLVQFSSLWDRSIDINDGNNPNAHDQWYFFLAQTLGALAYDDAPLVQYRRHGSAVTSSTWIGESRLSKAPHFLFECLGRWEHIVLVSERRAAIMDEIAQEPAIPQAASARVGAEKYRAIARFYRERIELYNNDRIVHRFRQFMGILTSGGYRSGDVWAKGPKSGIKDLLLGVLRVSRIVPATAKAKLRGY</sequence>
<dbReference type="AlphaFoldDB" id="A0A4R5M1J6"/>
<dbReference type="Gene3D" id="3.90.550.10">
    <property type="entry name" value="Spore Coat Polysaccharide Biosynthesis Protein SpsA, Chain A"/>
    <property type="match status" value="1"/>
</dbReference>
<keyword evidence="3" id="KW-1185">Reference proteome</keyword>
<dbReference type="PANTHER" id="PTHR22916:SF3">
    <property type="entry name" value="UDP-GLCNAC:BETAGAL BETA-1,3-N-ACETYLGLUCOSAMINYLTRANSFERASE-LIKE PROTEIN 1"/>
    <property type="match status" value="1"/>
</dbReference>